<sequence>MQQFWNEIMFEVDIKQFVLIQFKVLLTNGTYRSISYVQTTNYKNKDELYETFIEFWNICNEEYHQSPVDKIVFTYKILNKLNSKIRNSKINIHKNQILKSKPTFSFKGKTLPNNMDLLTWGEICEFDDTYTRGVVLKNDSSVLYRIQIFDTYLLVDYMIENNILFTFKDTILDSKKRKSFIFIY</sequence>
<geneLocation type="mitochondrion" evidence="1"/>
<accession>A0A5B9R923</accession>
<keyword evidence="1" id="KW-0496">Mitochondrion</keyword>
<organism evidence="1">
    <name type="scientific">Porodaedalea pini</name>
    <dbReference type="NCBI Taxonomy" id="108901"/>
    <lineage>
        <taxon>Eukaryota</taxon>
        <taxon>Fungi</taxon>
        <taxon>Dikarya</taxon>
        <taxon>Basidiomycota</taxon>
        <taxon>Agaricomycotina</taxon>
        <taxon>Agaricomycetes</taxon>
        <taxon>Hymenochaetales</taxon>
        <taxon>Hymenochaetaceae</taxon>
        <taxon>Porodaedalea</taxon>
    </lineage>
</organism>
<name>A0A5B9R923_9AGAM</name>
<dbReference type="AlphaFoldDB" id="A0A5B9R923"/>
<protein>
    <submittedName>
        <fullName evidence="1">Uncharacterized protein</fullName>
    </submittedName>
</protein>
<evidence type="ECO:0000313" key="1">
    <source>
        <dbReference type="EMBL" id="QEG56958.1"/>
    </source>
</evidence>
<proteinExistence type="predicted"/>
<gene>
    <name evidence="1" type="ORF">PPIT_000075</name>
</gene>
<reference evidence="1" key="1">
    <citation type="journal article" date="2019" name="Genome Biol. Evol.">
        <title>Evidence of extensive intraspecific noncoding reshuffling in a 169-kb mitochondrial genome of a basidiomycetous fungus.</title>
        <authorList>
            <person name="Lee H.H."/>
            <person name="Ke H.M."/>
            <person name="Lin C.I."/>
            <person name="Lee T.J."/>
            <person name="Chung C.L."/>
            <person name="Tsai I.J."/>
        </authorList>
    </citation>
    <scope>NUCLEOTIDE SEQUENCE</scope>
    <source>
        <strain evidence="1">BCRC 35384</strain>
    </source>
</reference>
<reference evidence="1" key="2">
    <citation type="submission" date="2019-03" db="EMBL/GenBank/DDBJ databases">
        <authorList>
            <person name="Lee H.-H."/>
            <person name="Tsai I.J."/>
        </authorList>
    </citation>
    <scope>NUCLEOTIDE SEQUENCE</scope>
    <source>
        <strain evidence="1">BCRC 35384</strain>
    </source>
</reference>
<dbReference type="EMBL" id="MK623257">
    <property type="protein sequence ID" value="QEG56958.1"/>
    <property type="molecule type" value="Genomic_DNA"/>
</dbReference>